<evidence type="ECO:0000313" key="4">
    <source>
        <dbReference type="Proteomes" id="UP000606974"/>
    </source>
</evidence>
<sequence>MANAVNTVNTIRRVNAFDEGAYTYYPVVVIGAGESGIAMGCQLRSKLGCDQFRIFERKSDIGGTWYTNCYPGVACDIPTICYSYSFARNPGWSTLHPSGPEIAKYLYNVCEQFHILDKIQTDTDVTSMRWLDDEEEWELVLEHMAPGMGDLSARERNAIAESQGIAKVCLKRETIRAKVVVSAVGGLVEPKPIPQIPGLDRFKGDILHTARWDPTVKLQDKNVVILGAGCSAAQVTPAIIKPPYNAKSITQLLRSPGWVEPTFSPEMVKWWESNTPTLFSWVPGLEWTLRKALFAFVELDFQRTFTTGARARKYRLEKQKNLLAHMHKMVPEKYWEILTPDYEFGCKRRLIDNDWFRSLQNPKIELTSLPLTSVQEHTVTLGPGRHYPPMSQTDSKVSTAERTIPCDTLIFANGYETGEWLHPLDVKGRDGRSLYDVWESRGGSQAYLGTAMDGFPNFFLIFGPNTATGHAPVILASENMVNHSLKLIKPILDGEVRTYEVKEEAERRWTQKVQDALRDSVWQKGGCKSWYFKEGSGWNATVYPWSQIHFTLRCMFPRYGDWEVTYTSKGAVKRRVRTVAKVLGTLVVMGALVYTATYGVEEVVGALRGVLRDGLNRLISWL</sequence>
<comment type="similarity">
    <text evidence="2">Belongs to the FAD-binding monooxygenase family.</text>
</comment>
<dbReference type="InterPro" id="IPR036188">
    <property type="entry name" value="FAD/NAD-bd_sf"/>
</dbReference>
<dbReference type="EMBL" id="JAACFV010000006">
    <property type="protein sequence ID" value="KAF7513317.1"/>
    <property type="molecule type" value="Genomic_DNA"/>
</dbReference>
<protein>
    <recommendedName>
        <fullName evidence="5">L-ornithine N(5)-oxygenase</fullName>
    </recommendedName>
</protein>
<comment type="cofactor">
    <cofactor evidence="1">
        <name>FAD</name>
        <dbReference type="ChEBI" id="CHEBI:57692"/>
    </cofactor>
</comment>
<name>A0A8H7AS52_9EURO</name>
<dbReference type="PANTHER" id="PTHR42877">
    <property type="entry name" value="L-ORNITHINE N(5)-MONOOXYGENASE-RELATED"/>
    <property type="match status" value="1"/>
</dbReference>
<proteinExistence type="inferred from homology"/>
<organism evidence="3 4">
    <name type="scientific">Endocarpon pusillum</name>
    <dbReference type="NCBI Taxonomy" id="364733"/>
    <lineage>
        <taxon>Eukaryota</taxon>
        <taxon>Fungi</taxon>
        <taxon>Dikarya</taxon>
        <taxon>Ascomycota</taxon>
        <taxon>Pezizomycotina</taxon>
        <taxon>Eurotiomycetes</taxon>
        <taxon>Chaetothyriomycetidae</taxon>
        <taxon>Verrucariales</taxon>
        <taxon>Verrucariaceae</taxon>
        <taxon>Endocarpon</taxon>
    </lineage>
</organism>
<dbReference type="AlphaFoldDB" id="A0A8H7AS52"/>
<reference evidence="3" key="1">
    <citation type="submission" date="2020-02" db="EMBL/GenBank/DDBJ databases">
        <authorList>
            <person name="Palmer J.M."/>
        </authorList>
    </citation>
    <scope>NUCLEOTIDE SEQUENCE</scope>
    <source>
        <strain evidence="3">EPUS1.4</strain>
        <tissue evidence="3">Thallus</tissue>
    </source>
</reference>
<evidence type="ECO:0008006" key="5">
    <source>
        <dbReference type="Google" id="ProtNLM"/>
    </source>
</evidence>
<evidence type="ECO:0000256" key="1">
    <source>
        <dbReference type="ARBA" id="ARBA00001974"/>
    </source>
</evidence>
<gene>
    <name evidence="3" type="ORF">GJ744_009738</name>
</gene>
<dbReference type="InterPro" id="IPR051209">
    <property type="entry name" value="FAD-bind_Monooxygenase_sf"/>
</dbReference>
<dbReference type="OrthoDB" id="3971593at2759"/>
<accession>A0A8H7AS52</accession>
<dbReference type="Gene3D" id="3.50.50.60">
    <property type="entry name" value="FAD/NAD(P)-binding domain"/>
    <property type="match status" value="3"/>
</dbReference>
<dbReference type="Proteomes" id="UP000606974">
    <property type="component" value="Unassembled WGS sequence"/>
</dbReference>
<keyword evidence="4" id="KW-1185">Reference proteome</keyword>
<dbReference type="SUPFAM" id="SSF51905">
    <property type="entry name" value="FAD/NAD(P)-binding domain"/>
    <property type="match status" value="2"/>
</dbReference>
<dbReference type="Pfam" id="PF13450">
    <property type="entry name" value="NAD_binding_8"/>
    <property type="match status" value="1"/>
</dbReference>
<comment type="caution">
    <text evidence="3">The sequence shown here is derived from an EMBL/GenBank/DDBJ whole genome shotgun (WGS) entry which is preliminary data.</text>
</comment>
<evidence type="ECO:0000256" key="2">
    <source>
        <dbReference type="ARBA" id="ARBA00010139"/>
    </source>
</evidence>
<dbReference type="PANTHER" id="PTHR42877:SF10">
    <property type="entry name" value="L-ORNITHINE N(5)-OXYGENASE"/>
    <property type="match status" value="1"/>
</dbReference>
<evidence type="ECO:0000313" key="3">
    <source>
        <dbReference type="EMBL" id="KAF7513317.1"/>
    </source>
</evidence>